<comment type="caution">
    <text evidence="4">The sequence shown here is derived from an EMBL/GenBank/DDBJ whole genome shotgun (WGS) entry which is preliminary data.</text>
</comment>
<sequence length="313" mass="34790">MLRHLPNELWLHIAELLQSPEHINSLVRSNRRLYILLNPYLYRCDARYDGWALYWATDCGQYESVQKALAAGACSQHPAKLETHLFIAARNRYEDIVQLLLAADDRILQGSDLCTALSLAVQEKHSAVLKRLLAVNGIKPNLQGSDGRTALSWAAQKGHTDALKLLLAVNGINPNSQDSDRKTALWHAARKGREAIVKLLLDTATIEPDCPDYSGWTPLIHAVFNRHEAVVEFLLAAGVDLEIRILDEETPLFLAVMLKAEKIVQLLLDNGANPNSQDIDGWTPLTLARRKGHEGLVKLLHSASKITSNSVEV</sequence>
<dbReference type="PANTHER" id="PTHR24189">
    <property type="entry name" value="MYOTROPHIN"/>
    <property type="match status" value="1"/>
</dbReference>
<keyword evidence="2 3" id="KW-0040">ANK repeat</keyword>
<dbReference type="PROSITE" id="PS50297">
    <property type="entry name" value="ANK_REP_REGION"/>
    <property type="match status" value="3"/>
</dbReference>
<evidence type="ECO:0000313" key="5">
    <source>
        <dbReference type="Proteomes" id="UP001141434"/>
    </source>
</evidence>
<dbReference type="Gene3D" id="1.25.40.20">
    <property type="entry name" value="Ankyrin repeat-containing domain"/>
    <property type="match status" value="3"/>
</dbReference>
<dbReference type="InterPro" id="IPR050745">
    <property type="entry name" value="Multifunctional_regulatory"/>
</dbReference>
<dbReference type="GeneID" id="81391347"/>
<keyword evidence="1" id="KW-0677">Repeat</keyword>
<feature type="repeat" description="ANK" evidence="3">
    <location>
        <begin position="247"/>
        <end position="279"/>
    </location>
</feature>
<gene>
    <name evidence="4" type="ORF">NUU61_001597</name>
</gene>
<name>A0A9W9KL57_9EURO</name>
<dbReference type="EMBL" id="JAPMSZ010000003">
    <property type="protein sequence ID" value="KAJ5110340.1"/>
    <property type="molecule type" value="Genomic_DNA"/>
</dbReference>
<evidence type="ECO:0000256" key="1">
    <source>
        <dbReference type="ARBA" id="ARBA00022737"/>
    </source>
</evidence>
<dbReference type="OrthoDB" id="1577640at2759"/>
<evidence type="ECO:0000256" key="2">
    <source>
        <dbReference type="ARBA" id="ARBA00023043"/>
    </source>
</evidence>
<protein>
    <recommendedName>
        <fullName evidence="6">F-box domain-containing protein</fullName>
    </recommendedName>
</protein>
<dbReference type="PROSITE" id="PS50088">
    <property type="entry name" value="ANK_REPEAT"/>
    <property type="match status" value="3"/>
</dbReference>
<dbReference type="SMART" id="SM00248">
    <property type="entry name" value="ANK"/>
    <property type="match status" value="7"/>
</dbReference>
<accession>A0A9W9KL57</accession>
<evidence type="ECO:0000256" key="3">
    <source>
        <dbReference type="PROSITE-ProRule" id="PRU00023"/>
    </source>
</evidence>
<dbReference type="InterPro" id="IPR002110">
    <property type="entry name" value="Ankyrin_rpt"/>
</dbReference>
<dbReference type="InterPro" id="IPR036770">
    <property type="entry name" value="Ankyrin_rpt-contain_sf"/>
</dbReference>
<proteinExistence type="predicted"/>
<reference evidence="4" key="2">
    <citation type="journal article" date="2023" name="IMA Fungus">
        <title>Comparative genomic study of the Penicillium genus elucidates a diverse pangenome and 15 lateral gene transfer events.</title>
        <authorList>
            <person name="Petersen C."/>
            <person name="Sorensen T."/>
            <person name="Nielsen M.R."/>
            <person name="Sondergaard T.E."/>
            <person name="Sorensen J.L."/>
            <person name="Fitzpatrick D.A."/>
            <person name="Frisvad J.C."/>
            <person name="Nielsen K.L."/>
        </authorList>
    </citation>
    <scope>NUCLEOTIDE SEQUENCE</scope>
    <source>
        <strain evidence="4">IBT 34128</strain>
    </source>
</reference>
<dbReference type="Pfam" id="PF12796">
    <property type="entry name" value="Ank_2"/>
    <property type="match status" value="3"/>
</dbReference>
<reference evidence="4" key="1">
    <citation type="submission" date="2022-11" db="EMBL/GenBank/DDBJ databases">
        <authorList>
            <person name="Petersen C."/>
        </authorList>
    </citation>
    <scope>NUCLEOTIDE SEQUENCE</scope>
    <source>
        <strain evidence="4">IBT 34128</strain>
    </source>
</reference>
<feature type="repeat" description="ANK" evidence="3">
    <location>
        <begin position="214"/>
        <end position="246"/>
    </location>
</feature>
<evidence type="ECO:0000313" key="4">
    <source>
        <dbReference type="EMBL" id="KAJ5110340.1"/>
    </source>
</evidence>
<feature type="repeat" description="ANK" evidence="3">
    <location>
        <begin position="146"/>
        <end position="179"/>
    </location>
</feature>
<dbReference type="RefSeq" id="XP_056515108.1">
    <property type="nucleotide sequence ID" value="XM_056652179.1"/>
</dbReference>
<dbReference type="PRINTS" id="PR01415">
    <property type="entry name" value="ANKYRIN"/>
</dbReference>
<dbReference type="SUPFAM" id="SSF48403">
    <property type="entry name" value="Ankyrin repeat"/>
    <property type="match status" value="1"/>
</dbReference>
<dbReference type="Proteomes" id="UP001141434">
    <property type="component" value="Unassembled WGS sequence"/>
</dbReference>
<organism evidence="4 5">
    <name type="scientific">Penicillium alfredii</name>
    <dbReference type="NCBI Taxonomy" id="1506179"/>
    <lineage>
        <taxon>Eukaryota</taxon>
        <taxon>Fungi</taxon>
        <taxon>Dikarya</taxon>
        <taxon>Ascomycota</taxon>
        <taxon>Pezizomycotina</taxon>
        <taxon>Eurotiomycetes</taxon>
        <taxon>Eurotiomycetidae</taxon>
        <taxon>Eurotiales</taxon>
        <taxon>Aspergillaceae</taxon>
        <taxon>Penicillium</taxon>
    </lineage>
</organism>
<evidence type="ECO:0008006" key="6">
    <source>
        <dbReference type="Google" id="ProtNLM"/>
    </source>
</evidence>
<dbReference type="AlphaFoldDB" id="A0A9W9KL57"/>
<keyword evidence="5" id="KW-1185">Reference proteome</keyword>